<protein>
    <recommendedName>
        <fullName evidence="3">asparagine synthase (glutamine-hydrolyzing)</fullName>
        <ecNumber evidence="3">6.3.5.4</ecNumber>
    </recommendedName>
</protein>
<dbReference type="SUPFAM" id="SSF52402">
    <property type="entry name" value="Adenine nucleotide alpha hydrolases-like"/>
    <property type="match status" value="1"/>
</dbReference>
<dbReference type="PANTHER" id="PTHR43284:SF1">
    <property type="entry name" value="ASPARAGINE SYNTHETASE"/>
    <property type="match status" value="1"/>
</dbReference>
<dbReference type="CDD" id="cd00712">
    <property type="entry name" value="AsnB"/>
    <property type="match status" value="1"/>
</dbReference>
<dbReference type="Pfam" id="PF00733">
    <property type="entry name" value="Asn_synthase"/>
    <property type="match status" value="1"/>
</dbReference>
<dbReference type="InterPro" id="IPR051786">
    <property type="entry name" value="ASN_synthetase/amidase"/>
</dbReference>
<dbReference type="SUPFAM" id="SSF56235">
    <property type="entry name" value="N-terminal nucleophile aminohydrolases (Ntn hydrolases)"/>
    <property type="match status" value="1"/>
</dbReference>
<comment type="pathway">
    <text evidence="1">Amino-acid biosynthesis; L-asparagine biosynthesis; L-asparagine from L-aspartate (L-Gln route): step 1/1.</text>
</comment>
<dbReference type="Gene3D" id="3.40.50.620">
    <property type="entry name" value="HUPs"/>
    <property type="match status" value="1"/>
</dbReference>
<dbReference type="PANTHER" id="PTHR43284">
    <property type="entry name" value="ASPARAGINE SYNTHETASE (GLUTAMINE-HYDROLYZING)"/>
    <property type="match status" value="1"/>
</dbReference>
<organism evidence="9 10">
    <name type="scientific">Agaribacillus aureus</name>
    <dbReference type="NCBI Taxonomy" id="3051825"/>
    <lineage>
        <taxon>Bacteria</taxon>
        <taxon>Pseudomonadati</taxon>
        <taxon>Bacteroidota</taxon>
        <taxon>Cytophagia</taxon>
        <taxon>Cytophagales</taxon>
        <taxon>Splendidivirgaceae</taxon>
        <taxon>Agaribacillus</taxon>
    </lineage>
</organism>
<dbReference type="Proteomes" id="UP001172083">
    <property type="component" value="Unassembled WGS sequence"/>
</dbReference>
<dbReference type="InterPro" id="IPR001962">
    <property type="entry name" value="Asn_synthase"/>
</dbReference>
<dbReference type="InterPro" id="IPR006426">
    <property type="entry name" value="Asn_synth_AEB"/>
</dbReference>
<dbReference type="RefSeq" id="WP_346761433.1">
    <property type="nucleotide sequence ID" value="NZ_JAUJEB010000007.1"/>
</dbReference>
<dbReference type="InterPro" id="IPR017932">
    <property type="entry name" value="GATase_2_dom"/>
</dbReference>
<keyword evidence="4" id="KW-0547">Nucleotide-binding</keyword>
<dbReference type="GO" id="GO:0004066">
    <property type="term" value="F:asparagine synthase (glutamine-hydrolyzing) activity"/>
    <property type="evidence" value="ECO:0007669"/>
    <property type="project" value="UniProtKB-EC"/>
</dbReference>
<evidence type="ECO:0000256" key="5">
    <source>
        <dbReference type="ARBA" id="ARBA00022840"/>
    </source>
</evidence>
<dbReference type="NCBIfam" id="TIGR01536">
    <property type="entry name" value="asn_synth_AEB"/>
    <property type="match status" value="1"/>
</dbReference>
<proteinExistence type="inferred from homology"/>
<evidence type="ECO:0000256" key="4">
    <source>
        <dbReference type="ARBA" id="ARBA00022741"/>
    </source>
</evidence>
<dbReference type="EMBL" id="JAUJEB010000007">
    <property type="protein sequence ID" value="MDN5216100.1"/>
    <property type="molecule type" value="Genomic_DNA"/>
</dbReference>
<dbReference type="InterPro" id="IPR014729">
    <property type="entry name" value="Rossmann-like_a/b/a_fold"/>
</dbReference>
<keyword evidence="5" id="KW-0067">ATP-binding</keyword>
<evidence type="ECO:0000256" key="1">
    <source>
        <dbReference type="ARBA" id="ARBA00005187"/>
    </source>
</evidence>
<comment type="catalytic activity">
    <reaction evidence="7">
        <text>L-aspartate + L-glutamine + ATP + H2O = L-asparagine + L-glutamate + AMP + diphosphate + H(+)</text>
        <dbReference type="Rhea" id="RHEA:12228"/>
        <dbReference type="ChEBI" id="CHEBI:15377"/>
        <dbReference type="ChEBI" id="CHEBI:15378"/>
        <dbReference type="ChEBI" id="CHEBI:29985"/>
        <dbReference type="ChEBI" id="CHEBI:29991"/>
        <dbReference type="ChEBI" id="CHEBI:30616"/>
        <dbReference type="ChEBI" id="CHEBI:33019"/>
        <dbReference type="ChEBI" id="CHEBI:58048"/>
        <dbReference type="ChEBI" id="CHEBI:58359"/>
        <dbReference type="ChEBI" id="CHEBI:456215"/>
        <dbReference type="EC" id="6.3.5.4"/>
    </reaction>
</comment>
<dbReference type="InterPro" id="IPR033738">
    <property type="entry name" value="AsnB_N"/>
</dbReference>
<keyword evidence="9" id="KW-0436">Ligase</keyword>
<evidence type="ECO:0000256" key="7">
    <source>
        <dbReference type="ARBA" id="ARBA00048741"/>
    </source>
</evidence>
<keyword evidence="6" id="KW-0315">Glutamine amidotransferase</keyword>
<evidence type="ECO:0000313" key="9">
    <source>
        <dbReference type="EMBL" id="MDN5216100.1"/>
    </source>
</evidence>
<evidence type="ECO:0000256" key="6">
    <source>
        <dbReference type="ARBA" id="ARBA00022962"/>
    </source>
</evidence>
<feature type="domain" description="Glutamine amidotransferase type-2" evidence="8">
    <location>
        <begin position="2"/>
        <end position="213"/>
    </location>
</feature>
<dbReference type="PIRSF" id="PIRSF001589">
    <property type="entry name" value="Asn_synthetase_glu-h"/>
    <property type="match status" value="1"/>
</dbReference>
<dbReference type="Pfam" id="PF13537">
    <property type="entry name" value="GATase_7"/>
    <property type="match status" value="1"/>
</dbReference>
<comment type="caution">
    <text evidence="9">The sequence shown here is derived from an EMBL/GenBank/DDBJ whole genome shotgun (WGS) entry which is preliminary data.</text>
</comment>
<dbReference type="InterPro" id="IPR029055">
    <property type="entry name" value="Ntn_hydrolases_N"/>
</dbReference>
<dbReference type="EC" id="6.3.5.4" evidence="3"/>
<dbReference type="PROSITE" id="PS51278">
    <property type="entry name" value="GATASE_TYPE_2"/>
    <property type="match status" value="1"/>
</dbReference>
<accession>A0ABT8LEA0</accession>
<dbReference type="Gene3D" id="3.60.20.10">
    <property type="entry name" value="Glutamine Phosphoribosylpyrophosphate, subunit 1, domain 1"/>
    <property type="match status" value="1"/>
</dbReference>
<keyword evidence="10" id="KW-1185">Reference proteome</keyword>
<sequence length="633" mass="73125">MCGITGILAFNEVGRFNMINLARATAALEKRGPDHQGMYTEYFAGVGHRRLSIIDTSADGNQPMKDETGRFCIVFNGEIYNYQKLGEELLNQGINLRSKSDTEVLLNLYIREKERCLEKLNGFFAFAIYDKEENSLFIARDRMGIKPLLYYQDEDKFIFASEMKSLLSYGIEKSIDHTSLYQYLQFNYIPAPNTIFGSVKKLMPGHYLKIKDRTVSINQYYQIPYHRDSLNPDQLNYDQQKTRLIELLDDSVKRRLVSDVPLGAFLSGGIDSSVITALASRHRDHLNTFSIGYRDEPFFDETKYANAVAKKFNTHHTVFSLSNRDLYDHLFDILKYLDEPFADSSAIPVYILSKQTRKTATVALSGDGADEVFSGYNKHQAAFRALKGGTAAQAIKSLLPLWNALPKSRSNPLGNKVRQFQRFARGMKLDDRERYWQWAAIASDLEAMSILNADVRAKIELEEFQQRKQHILKGFNGKGRINDVLYTDMQLVLTNDMLTKVDLMSMANSLEVRVPFLDHHVVNFAFTLPEDSKINARMKKRILQDAFRDILPSELYNRPKHGFEVPLLKWFRNELRSLIENDLLEEKFIEDQGIFEYAGIKQLKQKLFSNNPEDVHARIWALIVFQSWWKNYM</sequence>
<name>A0ABT8LEA0_9BACT</name>
<evidence type="ECO:0000256" key="3">
    <source>
        <dbReference type="ARBA" id="ARBA00012737"/>
    </source>
</evidence>
<evidence type="ECO:0000256" key="2">
    <source>
        <dbReference type="ARBA" id="ARBA00005752"/>
    </source>
</evidence>
<reference evidence="9" key="1">
    <citation type="submission" date="2023-06" db="EMBL/GenBank/DDBJ databases">
        <title>Genomic of Agaribacillus aureum.</title>
        <authorList>
            <person name="Wang G."/>
        </authorList>
    </citation>
    <scope>NUCLEOTIDE SEQUENCE</scope>
    <source>
        <strain evidence="9">BMA12</strain>
    </source>
</reference>
<comment type="similarity">
    <text evidence="2">Belongs to the asparagine synthetase family.</text>
</comment>
<gene>
    <name evidence="9" type="primary">asnB</name>
    <name evidence="9" type="ORF">QQ020_28765</name>
</gene>
<evidence type="ECO:0000313" key="10">
    <source>
        <dbReference type="Proteomes" id="UP001172083"/>
    </source>
</evidence>
<evidence type="ECO:0000259" key="8">
    <source>
        <dbReference type="PROSITE" id="PS51278"/>
    </source>
</evidence>
<dbReference type="CDD" id="cd01991">
    <property type="entry name" value="Asn_synthase_B_C"/>
    <property type="match status" value="1"/>
</dbReference>